<comment type="subcellular location">
    <subcellularLocation>
        <location evidence="1">Membrane</location>
        <topology evidence="1">Multi-pass membrane protein</topology>
    </subcellularLocation>
</comment>
<dbReference type="PROSITE" id="PS50111">
    <property type="entry name" value="CHEMOTAXIS_TRANSDUC_2"/>
    <property type="match status" value="1"/>
</dbReference>
<evidence type="ECO:0000256" key="6">
    <source>
        <dbReference type="ARBA" id="ARBA00029447"/>
    </source>
</evidence>
<dbReference type="Pfam" id="PF00672">
    <property type="entry name" value="HAMP"/>
    <property type="match status" value="1"/>
</dbReference>
<dbReference type="PANTHER" id="PTHR32089">
    <property type="entry name" value="METHYL-ACCEPTING CHEMOTAXIS PROTEIN MCPB"/>
    <property type="match status" value="1"/>
</dbReference>
<dbReference type="SMART" id="SM00283">
    <property type="entry name" value="MA"/>
    <property type="match status" value="1"/>
</dbReference>
<evidence type="ECO:0000256" key="1">
    <source>
        <dbReference type="ARBA" id="ARBA00004141"/>
    </source>
</evidence>
<evidence type="ECO:0000256" key="5">
    <source>
        <dbReference type="ARBA" id="ARBA00023224"/>
    </source>
</evidence>
<dbReference type="Proteomes" id="UP000051221">
    <property type="component" value="Unassembled WGS sequence"/>
</dbReference>
<dbReference type="Pfam" id="PF00015">
    <property type="entry name" value="MCPsignal"/>
    <property type="match status" value="1"/>
</dbReference>
<organism evidence="11 12">
    <name type="scientific">Vibrio furnissii</name>
    <dbReference type="NCBI Taxonomy" id="29494"/>
    <lineage>
        <taxon>Bacteria</taxon>
        <taxon>Pseudomonadati</taxon>
        <taxon>Pseudomonadota</taxon>
        <taxon>Gammaproteobacteria</taxon>
        <taxon>Vibrionales</taxon>
        <taxon>Vibrionaceae</taxon>
        <taxon>Vibrio</taxon>
    </lineage>
</organism>
<evidence type="ECO:0000259" key="9">
    <source>
        <dbReference type="PROSITE" id="PS50111"/>
    </source>
</evidence>
<dbReference type="PROSITE" id="PS50885">
    <property type="entry name" value="HAMP"/>
    <property type="match status" value="1"/>
</dbReference>
<accession>A0A0Q2XT34</accession>
<keyword evidence="3 8" id="KW-1133">Transmembrane helix</keyword>
<evidence type="ECO:0000313" key="12">
    <source>
        <dbReference type="Proteomes" id="UP000051221"/>
    </source>
</evidence>
<comment type="caution">
    <text evidence="11">The sequence shown here is derived from an EMBL/GenBank/DDBJ whole genome shotgun (WGS) entry which is preliminary data.</text>
</comment>
<dbReference type="SUPFAM" id="SSF58104">
    <property type="entry name" value="Methyl-accepting chemotaxis protein (MCP) signaling domain"/>
    <property type="match status" value="1"/>
</dbReference>
<reference evidence="11 12" key="1">
    <citation type="submission" date="2015-08" db="EMBL/GenBank/DDBJ databases">
        <title>Antibacterial properties of a collection of Vibrionaceae strains.</title>
        <authorList>
            <person name="Giubergia S."/>
        </authorList>
    </citation>
    <scope>NUCLEOTIDE SEQUENCE [LARGE SCALE GENOMIC DNA]</scope>
    <source>
        <strain evidence="11 12">S0821</strain>
    </source>
</reference>
<dbReference type="InParanoid" id="A0A0Q2XT34"/>
<dbReference type="GO" id="GO:0004888">
    <property type="term" value="F:transmembrane signaling receptor activity"/>
    <property type="evidence" value="ECO:0007669"/>
    <property type="project" value="InterPro"/>
</dbReference>
<keyword evidence="5 7" id="KW-0807">Transducer</keyword>
<dbReference type="InterPro" id="IPR003660">
    <property type="entry name" value="HAMP_dom"/>
</dbReference>
<dbReference type="CDD" id="cd06225">
    <property type="entry name" value="HAMP"/>
    <property type="match status" value="1"/>
</dbReference>
<name>A0A0Q2XT34_VIBFU</name>
<dbReference type="PRINTS" id="PR00260">
    <property type="entry name" value="CHEMTRNSDUCR"/>
</dbReference>
<dbReference type="Gene3D" id="1.10.287.950">
    <property type="entry name" value="Methyl-accepting chemotaxis protein"/>
    <property type="match status" value="1"/>
</dbReference>
<dbReference type="Gene3D" id="3.30.450.290">
    <property type="match status" value="1"/>
</dbReference>
<keyword evidence="4 8" id="KW-0472">Membrane</keyword>
<dbReference type="AlphaFoldDB" id="A0A0Q2XT34"/>
<evidence type="ECO:0000256" key="2">
    <source>
        <dbReference type="ARBA" id="ARBA00022692"/>
    </source>
</evidence>
<dbReference type="GO" id="GO:0007165">
    <property type="term" value="P:signal transduction"/>
    <property type="evidence" value="ECO:0007669"/>
    <property type="project" value="UniProtKB-KW"/>
</dbReference>
<gene>
    <name evidence="11" type="ORF">AMR76_19040</name>
</gene>
<evidence type="ECO:0000313" key="11">
    <source>
        <dbReference type="EMBL" id="KQH84324.1"/>
    </source>
</evidence>
<dbReference type="GO" id="GO:0016020">
    <property type="term" value="C:membrane"/>
    <property type="evidence" value="ECO:0007669"/>
    <property type="project" value="UniProtKB-SubCell"/>
</dbReference>
<comment type="similarity">
    <text evidence="6">Belongs to the methyl-accepting chemotaxis (MCP) protein family.</text>
</comment>
<evidence type="ECO:0000259" key="10">
    <source>
        <dbReference type="PROSITE" id="PS50885"/>
    </source>
</evidence>
<evidence type="ECO:0000256" key="7">
    <source>
        <dbReference type="PROSITE-ProRule" id="PRU00284"/>
    </source>
</evidence>
<evidence type="ECO:0000256" key="4">
    <source>
        <dbReference type="ARBA" id="ARBA00023136"/>
    </source>
</evidence>
<feature type="transmembrane region" description="Helical" evidence="8">
    <location>
        <begin position="180"/>
        <end position="201"/>
    </location>
</feature>
<dbReference type="SMART" id="SM00304">
    <property type="entry name" value="HAMP"/>
    <property type="match status" value="1"/>
</dbReference>
<evidence type="ECO:0000256" key="3">
    <source>
        <dbReference type="ARBA" id="ARBA00022989"/>
    </source>
</evidence>
<dbReference type="RefSeq" id="WP_055466890.1">
    <property type="nucleotide sequence ID" value="NZ_CP046797.1"/>
</dbReference>
<feature type="domain" description="HAMP" evidence="10">
    <location>
        <begin position="203"/>
        <end position="256"/>
    </location>
</feature>
<sequence length="537" mass="58968">MSSTITTKLLLTLISVFAMVLAGSTAYQYWQQRDLINSVLSEQLHDKASNYFDSLNMMMLTGTMAQKETLRQKALAQDGIEQVRVLRADAVSKLYGPGQENQKPVDDIDRRALGGEFILEPYEADWGKGIVVALPMKSSESYRGTNCVACHMAPEGEVLGVIRLEYNLNHLNKLISHRTLIGVGIMAVIALVGFLVTMMLIRRIIVRPLQRTSSFMSRVSESKNLSQRLEHSKKDELGQLATAINSLMDTVSHSLEQVQKTSHSLASSANRLTDVAQVTDQAANNQQRETAEVQINIEEMQAKQSDVEQATVDASSLINHTTSVAQQSAQQAHVASQDIKHLVGDIESVKDKISQLNDQTGEVSSILEVIKGIAEQTNLLALNAAIEAARAGEQGRGFAVVADEVRNLASRTAEATGNIEKIIAQFQQDSEQSLSSVDTVCAQAHQRSGEVEELSAAMTNAVSEMQQVLAHAHSIQEQTRLTTRVSQDVQGKIEVITRHADDTSQSATQTREISLDLEQLSQRLESLLNQFTLSHKK</sequence>
<evidence type="ECO:0000256" key="8">
    <source>
        <dbReference type="SAM" id="Phobius"/>
    </source>
</evidence>
<dbReference type="FunFam" id="1.10.287.950:FF:000001">
    <property type="entry name" value="Methyl-accepting chemotaxis sensory transducer"/>
    <property type="match status" value="1"/>
</dbReference>
<dbReference type="GO" id="GO:0006935">
    <property type="term" value="P:chemotaxis"/>
    <property type="evidence" value="ECO:0007669"/>
    <property type="project" value="InterPro"/>
</dbReference>
<dbReference type="InterPro" id="IPR004090">
    <property type="entry name" value="Chemotax_Me-accpt_rcpt"/>
</dbReference>
<dbReference type="PANTHER" id="PTHR32089:SF119">
    <property type="entry name" value="METHYL-ACCEPTING CHEMOTAXIS PROTEIN CTPL"/>
    <property type="match status" value="1"/>
</dbReference>
<protein>
    <submittedName>
        <fullName evidence="11">Chemotaxis protein</fullName>
    </submittedName>
</protein>
<feature type="domain" description="Methyl-accepting transducer" evidence="9">
    <location>
        <begin position="261"/>
        <end position="497"/>
    </location>
</feature>
<keyword evidence="12" id="KW-1185">Reference proteome</keyword>
<proteinExistence type="inferred from homology"/>
<dbReference type="InterPro" id="IPR004089">
    <property type="entry name" value="MCPsignal_dom"/>
</dbReference>
<keyword evidence="2 8" id="KW-0812">Transmembrane</keyword>
<dbReference type="EMBL" id="LKHS01000020">
    <property type="protein sequence ID" value="KQH84324.1"/>
    <property type="molecule type" value="Genomic_DNA"/>
</dbReference>